<name>A0A0L0JJN7_9ACTN</name>
<evidence type="ECO:0000313" key="3">
    <source>
        <dbReference type="Proteomes" id="UP000037151"/>
    </source>
</evidence>
<protein>
    <submittedName>
        <fullName evidence="2">Membrane protein</fullName>
    </submittedName>
</protein>
<dbReference type="Proteomes" id="UP000037151">
    <property type="component" value="Unassembled WGS sequence"/>
</dbReference>
<feature type="transmembrane region" description="Helical" evidence="1">
    <location>
        <begin position="148"/>
        <end position="169"/>
    </location>
</feature>
<proteinExistence type="predicted"/>
<keyword evidence="1" id="KW-1133">Transmembrane helix</keyword>
<dbReference type="EMBL" id="JPPY01000215">
    <property type="protein sequence ID" value="KND25927.1"/>
    <property type="molecule type" value="Genomic_DNA"/>
</dbReference>
<evidence type="ECO:0000256" key="1">
    <source>
        <dbReference type="SAM" id="Phobius"/>
    </source>
</evidence>
<feature type="transmembrane region" description="Helical" evidence="1">
    <location>
        <begin position="29"/>
        <end position="53"/>
    </location>
</feature>
<dbReference type="OrthoDB" id="5190748at2"/>
<reference evidence="3" key="1">
    <citation type="submission" date="2014-07" db="EMBL/GenBank/DDBJ databases">
        <title>Genome sequencing of plant-pathogenic Streptomyces species.</title>
        <authorList>
            <person name="Harrison J."/>
            <person name="Sapp M."/>
            <person name="Thwaites R."/>
            <person name="Studholme D.J."/>
        </authorList>
    </citation>
    <scope>NUCLEOTIDE SEQUENCE [LARGE SCALE GENOMIC DNA]</scope>
    <source>
        <strain evidence="3">NCPPB 4445</strain>
    </source>
</reference>
<dbReference type="PATRIC" id="fig|42234.21.peg.8061"/>
<dbReference type="PANTHER" id="PTHR42305">
    <property type="entry name" value="MEMBRANE PROTEIN RV1733C-RELATED"/>
    <property type="match status" value="1"/>
</dbReference>
<keyword evidence="1" id="KW-0812">Transmembrane</keyword>
<evidence type="ECO:0000313" key="2">
    <source>
        <dbReference type="EMBL" id="KND25927.1"/>
    </source>
</evidence>
<accession>A0A0L0JJN7</accession>
<comment type="caution">
    <text evidence="2">The sequence shown here is derived from an EMBL/GenBank/DDBJ whole genome shotgun (WGS) entry which is preliminary data.</text>
</comment>
<gene>
    <name evidence="2" type="ORF">IQ63_39170</name>
</gene>
<dbReference type="InterPro" id="IPR039708">
    <property type="entry name" value="MT1774/Rv1733c-like"/>
</dbReference>
<organism evidence="2 3">
    <name type="scientific">Streptomyces acidiscabies</name>
    <dbReference type="NCBI Taxonomy" id="42234"/>
    <lineage>
        <taxon>Bacteria</taxon>
        <taxon>Bacillati</taxon>
        <taxon>Actinomycetota</taxon>
        <taxon>Actinomycetes</taxon>
        <taxon>Kitasatosporales</taxon>
        <taxon>Streptomycetaceae</taxon>
        <taxon>Streptomyces</taxon>
    </lineage>
</organism>
<dbReference type="RefSeq" id="WP_050374858.1">
    <property type="nucleotide sequence ID" value="NZ_KQ257834.1"/>
</dbReference>
<dbReference type="PANTHER" id="PTHR42305:SF1">
    <property type="entry name" value="MEMBRANE PROTEIN RV1733C-RELATED"/>
    <property type="match status" value="1"/>
</dbReference>
<dbReference type="AlphaFoldDB" id="A0A0L0JJN7"/>
<keyword evidence="1" id="KW-0472">Membrane</keyword>
<sequence length="197" mass="21806">MGARTRTRVRGWRWRSNALRRPSDVVEGWTVLALAVLLLVAAPLVGVLAGMWAQREGQTVADRLRTERHEVRAEVVGRVPDTPASVGGRDQSYRVAVRWTPPGGQPRTTTAPVDAGTRTGDRVDVWLDARGHGVRPPPSSAMVWQQSLSVAFCAGGATAGTIVIGYAAFRRTALRHRLAEWERDWALTEPRWTRRRA</sequence>